<evidence type="ECO:0000256" key="4">
    <source>
        <dbReference type="ARBA" id="ARBA00023033"/>
    </source>
</evidence>
<accession>A0A0K1JRU9</accession>
<dbReference type="GO" id="GO:0004497">
    <property type="term" value="F:monooxygenase activity"/>
    <property type="evidence" value="ECO:0007669"/>
    <property type="project" value="UniProtKB-KW"/>
</dbReference>
<dbReference type="InterPro" id="IPR036661">
    <property type="entry name" value="Luciferase-like_sf"/>
</dbReference>
<feature type="binding site" evidence="6">
    <location>
        <position position="62"/>
    </location>
    <ligand>
        <name>FMN</name>
        <dbReference type="ChEBI" id="CHEBI:58210"/>
    </ligand>
</feature>
<evidence type="ECO:0000256" key="2">
    <source>
        <dbReference type="ARBA" id="ARBA00022643"/>
    </source>
</evidence>
<feature type="binding site" evidence="6">
    <location>
        <position position="236"/>
    </location>
    <ligand>
        <name>FMN</name>
        <dbReference type="ChEBI" id="CHEBI:58210"/>
    </ligand>
</feature>
<name>A0A0K1JRU9_9BACL</name>
<dbReference type="EMBL" id="KR057866">
    <property type="protein sequence ID" value="AKU19446.1"/>
    <property type="molecule type" value="Genomic_DNA"/>
</dbReference>
<feature type="binding site" evidence="6">
    <location>
        <position position="165"/>
    </location>
    <ligand>
        <name>FMN</name>
        <dbReference type="ChEBI" id="CHEBI:58210"/>
    </ligand>
</feature>
<evidence type="ECO:0000256" key="5">
    <source>
        <dbReference type="ARBA" id="ARBA00033748"/>
    </source>
</evidence>
<dbReference type="PIRSF" id="PIRSF000337">
    <property type="entry name" value="NTA_MOA"/>
    <property type="match status" value="1"/>
</dbReference>
<evidence type="ECO:0000313" key="8">
    <source>
        <dbReference type="EMBL" id="AKU19446.1"/>
    </source>
</evidence>
<dbReference type="SUPFAM" id="SSF51679">
    <property type="entry name" value="Bacterial luciferase-like"/>
    <property type="match status" value="1"/>
</dbReference>
<dbReference type="PANTHER" id="PTHR30011:SF16">
    <property type="entry name" value="C2H2 FINGER DOMAIN TRANSCRIPTION FACTOR (EUROFUNG)-RELATED"/>
    <property type="match status" value="1"/>
</dbReference>
<feature type="binding site" evidence="6">
    <location>
        <position position="161"/>
    </location>
    <ligand>
        <name>FMN</name>
        <dbReference type="ChEBI" id="CHEBI:58210"/>
    </ligand>
</feature>
<comment type="similarity">
    <text evidence="5">Belongs to the NtaA/SnaA/DszA monooxygenase family.</text>
</comment>
<evidence type="ECO:0000256" key="6">
    <source>
        <dbReference type="PIRSR" id="PIRSR000337-1"/>
    </source>
</evidence>
<dbReference type="PANTHER" id="PTHR30011">
    <property type="entry name" value="ALKANESULFONATE MONOOXYGENASE-RELATED"/>
    <property type="match status" value="1"/>
</dbReference>
<proteinExistence type="inferred from homology"/>
<dbReference type="InterPro" id="IPR016215">
    <property type="entry name" value="NTA_MOA"/>
</dbReference>
<reference evidence="8" key="1">
    <citation type="journal article" date="2015" name="Biotechnol. Lett.">
        <title>Isolation and characterization of an interactive culture of two Paenibacillus species with moderately thermophilic desulfurization ability.</title>
        <authorList>
            <person name="Wang J."/>
            <person name="Davaadelger B."/>
            <person name="Salazar J.K."/>
            <person name="Butler R.R.III."/>
            <person name="Pombert J.F."/>
            <person name="Kilbane J.J."/>
            <person name="Stark B.C."/>
        </authorList>
    </citation>
    <scope>NUCLEOTIDE SEQUENCE</scope>
    <source>
        <strain evidence="8">32O-Y</strain>
    </source>
</reference>
<evidence type="ECO:0000256" key="3">
    <source>
        <dbReference type="ARBA" id="ARBA00023002"/>
    </source>
</evidence>
<keyword evidence="2 6" id="KW-0288">FMN</keyword>
<organism evidence="8">
    <name type="scientific">Paenibacillus sp. 32O-Y</name>
    <dbReference type="NCBI Taxonomy" id="1695219"/>
    <lineage>
        <taxon>Bacteria</taxon>
        <taxon>Bacillati</taxon>
        <taxon>Bacillota</taxon>
        <taxon>Bacilli</taxon>
        <taxon>Bacillales</taxon>
        <taxon>Paenibacillaceae</taxon>
        <taxon>Paenibacillus</taxon>
    </lineage>
</organism>
<keyword evidence="3" id="KW-0560">Oxidoreductase</keyword>
<evidence type="ECO:0000256" key="1">
    <source>
        <dbReference type="ARBA" id="ARBA00022630"/>
    </source>
</evidence>
<protein>
    <recommendedName>
        <fullName evidence="7">Luciferase-like domain-containing protein</fullName>
    </recommendedName>
</protein>
<evidence type="ECO:0000259" key="7">
    <source>
        <dbReference type="Pfam" id="PF00296"/>
    </source>
</evidence>
<feature type="domain" description="Luciferase-like" evidence="7">
    <location>
        <begin position="38"/>
        <end position="397"/>
    </location>
</feature>
<sequence>MKKKMHLLQYMMPPVTHHSSATWKHPRNMTMTNAFQWNRPEIWQEIARIAERGKFDAVFFADTEGIYSEYENSYKSAVRYASQVPCYEPSVLMSFMGAVTQHIGLTMTFSVAGYPPYILARKLATLDHLSRGRVGWNVVTAFHKNASENLGLNVEQYHLSHDQRYDRVDEYMEVCYKLWESWEPDAIVMDAENNIFADPEKVHPIHHEGKWFRCKGPLNIDRSPQGRPVILQAGQSTRGIQSAAKHAELIFTLQPDREAMKVYYHRLKEEAVKVGRDPDDVRVCFGLQVFVGETEDIARAKAALHNALVPAEAGVTILSGHLGYDLSKHGLDEFIADLKVPGIQGMIDAYKHSSSANATIREAGMLHGRGVMTPQLVGSPEQVADWMEETMNEVGGDGFLLSPAYMPGSLEEFVELVVPILQKRGLARTEYVENGTLRDNLRTLNAKSTEQVRFSREII</sequence>
<dbReference type="InterPro" id="IPR011251">
    <property type="entry name" value="Luciferase-like_dom"/>
</dbReference>
<dbReference type="Gene3D" id="3.20.20.30">
    <property type="entry name" value="Luciferase-like domain"/>
    <property type="match status" value="1"/>
</dbReference>
<dbReference type="CDD" id="cd01095">
    <property type="entry name" value="Nitrilotriacetate_monoxgenase"/>
    <property type="match status" value="1"/>
</dbReference>
<keyword evidence="4" id="KW-0503">Monooxygenase</keyword>
<keyword evidence="1 6" id="KW-0285">Flavoprotein</keyword>
<dbReference type="NCBIfam" id="TIGR03860">
    <property type="entry name" value="FMN_nitrolo"/>
    <property type="match status" value="1"/>
</dbReference>
<feature type="binding site" evidence="6">
    <location>
        <position position="108"/>
    </location>
    <ligand>
        <name>FMN</name>
        <dbReference type="ChEBI" id="CHEBI:58210"/>
    </ligand>
</feature>
<dbReference type="GO" id="GO:0016705">
    <property type="term" value="F:oxidoreductase activity, acting on paired donors, with incorporation or reduction of molecular oxygen"/>
    <property type="evidence" value="ECO:0007669"/>
    <property type="project" value="InterPro"/>
</dbReference>
<dbReference type="Pfam" id="PF00296">
    <property type="entry name" value="Bac_luciferase"/>
    <property type="match status" value="1"/>
</dbReference>
<dbReference type="InterPro" id="IPR051260">
    <property type="entry name" value="Diverse_substr_monoxygenases"/>
</dbReference>
<dbReference type="AlphaFoldDB" id="A0A0K1JRU9"/>